<sequence>MASLSLFTGPMGLFADMASMQKTETTSAAPPTESAANTSSADTLAYRCHQSAVNAWSVAASAAKPLAWTASRAALIAVALADLVSQVACILASVALRAAYVLAALAARVANNTVLLARYAWACKRAERIRRKIYFEIALVLLGPGGSLLLIVLWPGWIVLAAAIWAVWAVV</sequence>
<keyword evidence="1" id="KW-1133">Transmembrane helix</keyword>
<keyword evidence="1" id="KW-0472">Membrane</keyword>
<evidence type="ECO:0000313" key="3">
    <source>
        <dbReference type="Proteomes" id="UP000016923"/>
    </source>
</evidence>
<dbReference type="AlphaFoldDB" id="S3CW52"/>
<organism evidence="2 3">
    <name type="scientific">Ophiostoma piceae (strain UAMH 11346)</name>
    <name type="common">Sap stain fungus</name>
    <dbReference type="NCBI Taxonomy" id="1262450"/>
    <lineage>
        <taxon>Eukaryota</taxon>
        <taxon>Fungi</taxon>
        <taxon>Dikarya</taxon>
        <taxon>Ascomycota</taxon>
        <taxon>Pezizomycotina</taxon>
        <taxon>Sordariomycetes</taxon>
        <taxon>Sordariomycetidae</taxon>
        <taxon>Ophiostomatales</taxon>
        <taxon>Ophiostomataceae</taxon>
        <taxon>Ophiostoma</taxon>
    </lineage>
</organism>
<name>S3CW52_OPHP1</name>
<gene>
    <name evidence="2" type="ORF">F503_06048</name>
</gene>
<dbReference type="eggNOG" id="ENOG502R9ZF">
    <property type="taxonomic scope" value="Eukaryota"/>
</dbReference>
<evidence type="ECO:0000313" key="2">
    <source>
        <dbReference type="EMBL" id="EPE10953.1"/>
    </source>
</evidence>
<dbReference type="Proteomes" id="UP000016923">
    <property type="component" value="Unassembled WGS sequence"/>
</dbReference>
<keyword evidence="3" id="KW-1185">Reference proteome</keyword>
<proteinExistence type="predicted"/>
<keyword evidence="1" id="KW-0812">Transmembrane</keyword>
<accession>S3CW52</accession>
<dbReference type="EMBL" id="KE148146">
    <property type="protein sequence ID" value="EPE10953.1"/>
    <property type="molecule type" value="Genomic_DNA"/>
</dbReference>
<dbReference type="HOGENOM" id="CLU_1563331_0_0_1"/>
<feature type="transmembrane region" description="Helical" evidence="1">
    <location>
        <begin position="100"/>
        <end position="121"/>
    </location>
</feature>
<reference evidence="2 3" key="1">
    <citation type="journal article" date="2013" name="BMC Genomics">
        <title>The genome and transcriptome of the pine saprophyte Ophiostoma piceae, and a comparison with the bark beetle-associated pine pathogen Grosmannia clavigera.</title>
        <authorList>
            <person name="Haridas S."/>
            <person name="Wang Y."/>
            <person name="Lim L."/>
            <person name="Massoumi Alamouti S."/>
            <person name="Jackman S."/>
            <person name="Docking R."/>
            <person name="Robertson G."/>
            <person name="Birol I."/>
            <person name="Bohlmann J."/>
            <person name="Breuil C."/>
        </authorList>
    </citation>
    <scope>NUCLEOTIDE SEQUENCE [LARGE SCALE GENOMIC DNA]</scope>
    <source>
        <strain evidence="2 3">UAMH 11346</strain>
    </source>
</reference>
<feature type="transmembrane region" description="Helical" evidence="1">
    <location>
        <begin position="73"/>
        <end position="94"/>
    </location>
</feature>
<protein>
    <submittedName>
        <fullName evidence="2">Uncharacterized protein</fullName>
    </submittedName>
</protein>
<evidence type="ECO:0000256" key="1">
    <source>
        <dbReference type="SAM" id="Phobius"/>
    </source>
</evidence>
<dbReference type="VEuPathDB" id="FungiDB:F503_06048"/>
<feature type="transmembrane region" description="Helical" evidence="1">
    <location>
        <begin position="133"/>
        <end position="166"/>
    </location>
</feature>